<evidence type="ECO:0000313" key="1">
    <source>
        <dbReference type="EMBL" id="MBB3900021.1"/>
    </source>
</evidence>
<comment type="caution">
    <text evidence="1">The sequence shown here is derived from an EMBL/GenBank/DDBJ whole genome shotgun (WGS) entry which is preliminary data.</text>
</comment>
<organism evidence="1 2">
    <name type="scientific">Roseococcus suduntuyensis</name>
    <dbReference type="NCBI Taxonomy" id="455361"/>
    <lineage>
        <taxon>Bacteria</taxon>
        <taxon>Pseudomonadati</taxon>
        <taxon>Pseudomonadota</taxon>
        <taxon>Alphaproteobacteria</taxon>
        <taxon>Acetobacterales</taxon>
        <taxon>Roseomonadaceae</taxon>
        <taxon>Roseococcus</taxon>
    </lineage>
</organism>
<dbReference type="Pfam" id="PF12787">
    <property type="entry name" value="EcsC"/>
    <property type="match status" value="1"/>
</dbReference>
<reference evidence="1 2" key="1">
    <citation type="submission" date="2020-08" db="EMBL/GenBank/DDBJ databases">
        <title>Genomic Encyclopedia of Type Strains, Phase IV (KMG-IV): sequencing the most valuable type-strain genomes for metagenomic binning, comparative biology and taxonomic classification.</title>
        <authorList>
            <person name="Goeker M."/>
        </authorList>
    </citation>
    <scope>NUCLEOTIDE SEQUENCE [LARGE SCALE GENOMIC DNA]</scope>
    <source>
        <strain evidence="1 2">DSM 19979</strain>
    </source>
</reference>
<dbReference type="PANTHER" id="PTHR41260">
    <property type="entry name" value="PROTEIN ECSC"/>
    <property type="match status" value="1"/>
</dbReference>
<gene>
    <name evidence="1" type="ORF">GGQ83_003488</name>
</gene>
<dbReference type="RefSeq" id="WP_184386244.1">
    <property type="nucleotide sequence ID" value="NZ_JACIDJ010000007.1"/>
</dbReference>
<accession>A0A840AFZ5</accession>
<dbReference type="EMBL" id="JACIDJ010000007">
    <property type="protein sequence ID" value="MBB3900021.1"/>
    <property type="molecule type" value="Genomic_DNA"/>
</dbReference>
<sequence length="262" mass="28138">MSGELTTLTQPDSEAVLAQAASDYLAARGRLMSALEQAGRFVQMGLNRLPPEVQKMVAERARDGLELAFRTAILGLDPGARPERSAAYKLGGALSGAMGGMGGFATTLAELPVTTGLIMRSVADIARGQGLDLRDPEVRTACVEVFAFGGPLDEDDDADIAFWATRLAGQEMAQLMANVVLRYAPALMTKLGAQAVPLVGAAVGAGLNLVYMEFYQRMARVVFSLKPLEQRLGRQVVRQRFAEAVDSRRRALGHDARFGRRA</sequence>
<dbReference type="AlphaFoldDB" id="A0A840AFZ5"/>
<keyword evidence="2" id="KW-1185">Reference proteome</keyword>
<dbReference type="Proteomes" id="UP000553193">
    <property type="component" value="Unassembled WGS sequence"/>
</dbReference>
<protein>
    <recommendedName>
        <fullName evidence="3">EcsC protein family protein</fullName>
    </recommendedName>
</protein>
<evidence type="ECO:0008006" key="3">
    <source>
        <dbReference type="Google" id="ProtNLM"/>
    </source>
</evidence>
<dbReference type="InterPro" id="IPR024787">
    <property type="entry name" value="EcsC"/>
</dbReference>
<evidence type="ECO:0000313" key="2">
    <source>
        <dbReference type="Proteomes" id="UP000553193"/>
    </source>
</evidence>
<name>A0A840AFZ5_9PROT</name>
<proteinExistence type="predicted"/>
<dbReference type="PANTHER" id="PTHR41260:SF1">
    <property type="entry name" value="PROTEIN ECSC"/>
    <property type="match status" value="1"/>
</dbReference>